<proteinExistence type="predicted"/>
<evidence type="ECO:0000256" key="5">
    <source>
        <dbReference type="ARBA" id="ARBA00023136"/>
    </source>
</evidence>
<keyword evidence="5 6" id="KW-0472">Membrane</keyword>
<keyword evidence="3 6" id="KW-0812">Transmembrane</keyword>
<dbReference type="EMBL" id="LAZR01000020">
    <property type="protein sequence ID" value="KKO05041.1"/>
    <property type="molecule type" value="Genomic_DNA"/>
</dbReference>
<dbReference type="InterPro" id="IPR029465">
    <property type="entry name" value="ATPgrasp_TupA"/>
</dbReference>
<dbReference type="InterPro" id="IPR050833">
    <property type="entry name" value="Poly_Biosynth_Transport"/>
</dbReference>
<comment type="caution">
    <text evidence="7">The sequence shown here is derived from an EMBL/GenBank/DDBJ whole genome shotgun (WGS) entry which is preliminary data.</text>
</comment>
<organism evidence="7">
    <name type="scientific">marine sediment metagenome</name>
    <dbReference type="NCBI Taxonomy" id="412755"/>
    <lineage>
        <taxon>unclassified sequences</taxon>
        <taxon>metagenomes</taxon>
        <taxon>ecological metagenomes</taxon>
    </lineage>
</organism>
<accession>A0A0F9VIW0</accession>
<feature type="transmembrane region" description="Helical" evidence="6">
    <location>
        <begin position="388"/>
        <end position="406"/>
    </location>
</feature>
<feature type="transmembrane region" description="Helical" evidence="6">
    <location>
        <begin position="90"/>
        <end position="112"/>
    </location>
</feature>
<feature type="transmembrane region" description="Helical" evidence="6">
    <location>
        <begin position="51"/>
        <end position="69"/>
    </location>
</feature>
<dbReference type="InterPro" id="IPR002797">
    <property type="entry name" value="Polysacc_synth"/>
</dbReference>
<keyword evidence="4 6" id="KW-1133">Transmembrane helix</keyword>
<dbReference type="GO" id="GO:0005886">
    <property type="term" value="C:plasma membrane"/>
    <property type="evidence" value="ECO:0007669"/>
    <property type="project" value="UniProtKB-SubCell"/>
</dbReference>
<evidence type="ECO:0000256" key="6">
    <source>
        <dbReference type="SAM" id="Phobius"/>
    </source>
</evidence>
<feature type="transmembrane region" description="Helical" evidence="6">
    <location>
        <begin position="178"/>
        <end position="203"/>
    </location>
</feature>
<feature type="transmembrane region" description="Helical" evidence="6">
    <location>
        <begin position="293"/>
        <end position="320"/>
    </location>
</feature>
<gene>
    <name evidence="7" type="ORF">LCGC14_0078610</name>
</gene>
<dbReference type="Pfam" id="PF14305">
    <property type="entry name" value="ATPgrasp_TupA"/>
    <property type="match status" value="1"/>
</dbReference>
<feature type="transmembrane region" description="Helical" evidence="6">
    <location>
        <begin position="124"/>
        <end position="140"/>
    </location>
</feature>
<feature type="transmembrane region" description="Helical" evidence="6">
    <location>
        <begin position="332"/>
        <end position="354"/>
    </location>
</feature>
<evidence type="ECO:0000256" key="2">
    <source>
        <dbReference type="ARBA" id="ARBA00022475"/>
    </source>
</evidence>
<evidence type="ECO:0000256" key="3">
    <source>
        <dbReference type="ARBA" id="ARBA00022692"/>
    </source>
</evidence>
<dbReference type="PANTHER" id="PTHR30250">
    <property type="entry name" value="PST FAMILY PREDICTED COLANIC ACID TRANSPORTER"/>
    <property type="match status" value="1"/>
</dbReference>
<feature type="transmembrane region" description="Helical" evidence="6">
    <location>
        <begin position="224"/>
        <end position="248"/>
    </location>
</feature>
<feature type="transmembrane region" description="Helical" evidence="6">
    <location>
        <begin position="360"/>
        <end position="381"/>
    </location>
</feature>
<feature type="transmembrane region" description="Helical" evidence="6">
    <location>
        <begin position="152"/>
        <end position="172"/>
    </location>
</feature>
<protein>
    <recommendedName>
        <fullName evidence="8">Polysaccharide biosynthesis protein C-terminal domain-containing protein</fullName>
    </recommendedName>
</protein>
<evidence type="ECO:0008006" key="8">
    <source>
        <dbReference type="Google" id="ProtNLM"/>
    </source>
</evidence>
<reference evidence="7" key="1">
    <citation type="journal article" date="2015" name="Nature">
        <title>Complex archaea that bridge the gap between prokaryotes and eukaryotes.</title>
        <authorList>
            <person name="Spang A."/>
            <person name="Saw J.H."/>
            <person name="Jorgensen S.L."/>
            <person name="Zaremba-Niedzwiedzka K."/>
            <person name="Martijn J."/>
            <person name="Lind A.E."/>
            <person name="van Eijk R."/>
            <person name="Schleper C."/>
            <person name="Guy L."/>
            <person name="Ettema T.J."/>
        </authorList>
    </citation>
    <scope>NUCLEOTIDE SEQUENCE</scope>
</reference>
<evidence type="ECO:0000256" key="4">
    <source>
        <dbReference type="ARBA" id="ARBA00022989"/>
    </source>
</evidence>
<sequence length="738" mass="86828">MEKFKLLLSKYNNIVQNFSYLTLLQVFNVFFPVIIYPFLIDLFGLELWGKIVLAQSLALYLSLFIDFGFDRFAVKEVSIYRDNALKLSEIVSCIVPLRIFFGILVFAIYAIVVMNVPFFKGDETLYLLFYALNFNFILFPKWFFQGVEEMKYIVIINVSVKIVFVILMFLTIKSASDFLNVPIFFGVGAFIGGIIGLVVMFNYKKVNFRFYSYNRYYYYVKSSFYLFASTFVISIKDRFNVFIVGYFLGMQEVALYDISIKLISFITQPIEAINGAIYPKVAKDLNMSFVKKIAFYSFLFVLLMVLMTQIFLADIFYFLNIKEILNENEIRIFLFSSLFLTLSVFLARNCFIVFDKFKLLFHSMLMSSGLYVVLILVLYFFNQITFKYIVLVVFIVYIFEFLYRYYLARKYNLISMGIRSKLGKYYYGGGSYSNLAKPIVYLFDLYRHRIVSEKSFTENRFKRRMGYDLNLENPKTLNEKIQWLKLYHRTPLHTICADKIAVRGYVAEKIGEKYLVPLIMITEDIQDISFDNLPNEPFIVKTNHDSGSYKIIKDKNDVGDWNALRNFFSKSLKSNFYYKSKEWQYKNIPPKILVEKLLITEEGNIPEDYKIHCFKGVPKYIQLDVDRGKGNHSRNWYNTNWERTEFHWSTKLKSGGETLPNDKEIPCPLTLETMLNFATVLSEAFPYVRVDFYSLDNKKVYFGEITFNHDSGFRPIIPKEWDYKLGDMVALPDHKTIA</sequence>
<keyword evidence="2" id="KW-1003">Cell membrane</keyword>
<feature type="transmembrane region" description="Helical" evidence="6">
    <location>
        <begin position="20"/>
        <end position="39"/>
    </location>
</feature>
<name>A0A0F9VIW0_9ZZZZ</name>
<evidence type="ECO:0000256" key="1">
    <source>
        <dbReference type="ARBA" id="ARBA00004651"/>
    </source>
</evidence>
<evidence type="ECO:0000313" key="7">
    <source>
        <dbReference type="EMBL" id="KKO05041.1"/>
    </source>
</evidence>
<dbReference type="Pfam" id="PF01943">
    <property type="entry name" value="Polysacc_synt"/>
    <property type="match status" value="1"/>
</dbReference>
<dbReference type="PANTHER" id="PTHR30250:SF11">
    <property type="entry name" value="O-ANTIGEN TRANSPORTER-RELATED"/>
    <property type="match status" value="1"/>
</dbReference>
<dbReference type="AlphaFoldDB" id="A0A0F9VIW0"/>
<comment type="subcellular location">
    <subcellularLocation>
        <location evidence="1">Cell membrane</location>
        <topology evidence="1">Multi-pass membrane protein</topology>
    </subcellularLocation>
</comment>